<reference evidence="2 3" key="1">
    <citation type="submission" date="2020-04" db="EMBL/GenBank/DDBJ databases">
        <authorList>
            <person name="Alioto T."/>
            <person name="Alioto T."/>
            <person name="Gomez Garrido J."/>
        </authorList>
    </citation>
    <scope>NUCLEOTIDE SEQUENCE [LARGE SCALE GENOMIC DNA]</scope>
</reference>
<gene>
    <name evidence="2" type="ORF">CLODIP_2_CD13718</name>
</gene>
<dbReference type="CDD" id="cd10207">
    <property type="entry name" value="ASKHA_NBD_Arp10"/>
    <property type="match status" value="1"/>
</dbReference>
<dbReference type="Gene3D" id="3.30.420.40">
    <property type="match status" value="2"/>
</dbReference>
<dbReference type="AlphaFoldDB" id="A0A8S1E2P9"/>
<accession>A0A8S1E2P9</accession>
<comment type="similarity">
    <text evidence="1">Belongs to the actin family.</text>
</comment>
<sequence>MNSLTMLYEGRNLISEKPVVVIDIGRAYTKCGFAGESAPRCIIPSEFLCKSTGASKKVFDYETRDQLYQNFVEFGHILFFKYLLVTPKDRKVVIVESLLNPSLERDTLAQVLFSYYELSSVCMVPSHMVSLYTLAVPTALVLDIGYKEAVLIPVVENTPVLHAYQALALAGEAVELNLRKLLESQCKEEEQFYLKAKPLPNSTVEDIKVRGCFVTKLDRAQMIQASVKEPSVSAPTPPPDLPYPLGGDRSITIPGTSRELAYEVLFELDNDLMSIATMILDAILKCPLDTRVSLAENILLIGGTSMALGLKSRLQQELLDLLVTPQYIKKLALKKFCFHNPPAKENYVAWLGGAIMGATNSIVKRSVTREDYSKVPKIPDWADLSFNCNDGVKRG</sequence>
<comment type="caution">
    <text evidence="2">The sequence shown here is derived from an EMBL/GenBank/DDBJ whole genome shotgun (WGS) entry which is preliminary data.</text>
</comment>
<organism evidence="2 3">
    <name type="scientific">Cloeon dipterum</name>
    <dbReference type="NCBI Taxonomy" id="197152"/>
    <lineage>
        <taxon>Eukaryota</taxon>
        <taxon>Metazoa</taxon>
        <taxon>Ecdysozoa</taxon>
        <taxon>Arthropoda</taxon>
        <taxon>Hexapoda</taxon>
        <taxon>Insecta</taxon>
        <taxon>Pterygota</taxon>
        <taxon>Palaeoptera</taxon>
        <taxon>Ephemeroptera</taxon>
        <taxon>Pisciforma</taxon>
        <taxon>Baetidae</taxon>
        <taxon>Cloeon</taxon>
    </lineage>
</organism>
<dbReference type="EMBL" id="CADEPI010000625">
    <property type="protein sequence ID" value="CAB3387801.1"/>
    <property type="molecule type" value="Genomic_DNA"/>
</dbReference>
<evidence type="ECO:0008006" key="4">
    <source>
        <dbReference type="Google" id="ProtNLM"/>
    </source>
</evidence>
<evidence type="ECO:0000256" key="1">
    <source>
        <dbReference type="RuleBase" id="RU000487"/>
    </source>
</evidence>
<evidence type="ECO:0000313" key="2">
    <source>
        <dbReference type="EMBL" id="CAB3387801.1"/>
    </source>
</evidence>
<dbReference type="SUPFAM" id="SSF53067">
    <property type="entry name" value="Actin-like ATPase domain"/>
    <property type="match status" value="2"/>
</dbReference>
<dbReference type="InterPro" id="IPR004000">
    <property type="entry name" value="Actin"/>
</dbReference>
<dbReference type="Pfam" id="PF00022">
    <property type="entry name" value="Actin"/>
    <property type="match status" value="1"/>
</dbReference>
<dbReference type="SMART" id="SM00268">
    <property type="entry name" value="ACTIN"/>
    <property type="match status" value="1"/>
</dbReference>
<name>A0A8S1E2P9_9INSE</name>
<proteinExistence type="inferred from homology"/>
<dbReference type="Proteomes" id="UP000494165">
    <property type="component" value="Unassembled WGS sequence"/>
</dbReference>
<keyword evidence="3" id="KW-1185">Reference proteome</keyword>
<dbReference type="OrthoDB" id="337660at2759"/>
<protein>
    <recommendedName>
        <fullName evidence="4">Actin-related protein 10</fullName>
    </recommendedName>
</protein>
<dbReference type="Gene3D" id="3.90.640.10">
    <property type="entry name" value="Actin, Chain A, domain 4"/>
    <property type="match status" value="1"/>
</dbReference>
<dbReference type="InterPro" id="IPR043129">
    <property type="entry name" value="ATPase_NBD"/>
</dbReference>
<evidence type="ECO:0000313" key="3">
    <source>
        <dbReference type="Proteomes" id="UP000494165"/>
    </source>
</evidence>
<dbReference type="PANTHER" id="PTHR11937">
    <property type="entry name" value="ACTIN"/>
    <property type="match status" value="1"/>
</dbReference>